<dbReference type="EMBL" id="BMNR01000004">
    <property type="protein sequence ID" value="GGK27228.1"/>
    <property type="molecule type" value="Genomic_DNA"/>
</dbReference>
<gene>
    <name evidence="2" type="ORF">GCM10007962_21820</name>
</gene>
<evidence type="ECO:0000313" key="3">
    <source>
        <dbReference type="Proteomes" id="UP000612329"/>
    </source>
</evidence>
<dbReference type="NCBIfam" id="TIGR01167">
    <property type="entry name" value="LPXTG_anchor"/>
    <property type="match status" value="1"/>
</dbReference>
<reference evidence="2" key="1">
    <citation type="journal article" date="2014" name="Int. J. Syst. Evol. Microbiol.">
        <title>Complete genome sequence of Corynebacterium casei LMG S-19264T (=DSM 44701T), isolated from a smear-ripened cheese.</title>
        <authorList>
            <consortium name="US DOE Joint Genome Institute (JGI-PGF)"/>
            <person name="Walter F."/>
            <person name="Albersmeier A."/>
            <person name="Kalinowski J."/>
            <person name="Ruckert C."/>
        </authorList>
    </citation>
    <scope>NUCLEOTIDE SEQUENCE</scope>
    <source>
        <strain evidence="2">JCM 12862</strain>
    </source>
</reference>
<proteinExistence type="predicted"/>
<keyword evidence="3" id="KW-1185">Reference proteome</keyword>
<comment type="caution">
    <text evidence="2">The sequence shown here is derived from an EMBL/GenBank/DDBJ whole genome shotgun (WGS) entry which is preliminary data.</text>
</comment>
<evidence type="ECO:0008006" key="4">
    <source>
        <dbReference type="Google" id="ProtNLM"/>
    </source>
</evidence>
<reference evidence="2" key="2">
    <citation type="submission" date="2020-09" db="EMBL/GenBank/DDBJ databases">
        <authorList>
            <person name="Sun Q."/>
            <person name="Ohkuma M."/>
        </authorList>
    </citation>
    <scope>NUCLEOTIDE SEQUENCE</scope>
    <source>
        <strain evidence="2">JCM 12862</strain>
    </source>
</reference>
<name>A0A8J3BR15_9FLAO</name>
<dbReference type="Proteomes" id="UP000612329">
    <property type="component" value="Unassembled WGS sequence"/>
</dbReference>
<dbReference type="AlphaFoldDB" id="A0A8J3BR15"/>
<accession>A0A8J3BR15</accession>
<protein>
    <recommendedName>
        <fullName evidence="4">DUF3185 domain-containing protein</fullName>
    </recommendedName>
</protein>
<sequence>MNKTIKSILLIVGVALLGYGIYTLVVPETILSIGSLDVKAKDSNNNSYITIGLGLLALLIGLLGSRKS</sequence>
<feature type="transmembrane region" description="Helical" evidence="1">
    <location>
        <begin position="7"/>
        <end position="26"/>
    </location>
</feature>
<keyword evidence="1" id="KW-0812">Transmembrane</keyword>
<feature type="transmembrane region" description="Helical" evidence="1">
    <location>
        <begin position="46"/>
        <end position="64"/>
    </location>
</feature>
<evidence type="ECO:0000256" key="1">
    <source>
        <dbReference type="SAM" id="Phobius"/>
    </source>
</evidence>
<keyword evidence="1" id="KW-0472">Membrane</keyword>
<keyword evidence="1" id="KW-1133">Transmembrane helix</keyword>
<organism evidence="2 3">
    <name type="scientific">Yeosuana aromativorans</name>
    <dbReference type="NCBI Taxonomy" id="288019"/>
    <lineage>
        <taxon>Bacteria</taxon>
        <taxon>Pseudomonadati</taxon>
        <taxon>Bacteroidota</taxon>
        <taxon>Flavobacteriia</taxon>
        <taxon>Flavobacteriales</taxon>
        <taxon>Flavobacteriaceae</taxon>
        <taxon>Yeosuana</taxon>
    </lineage>
</organism>
<dbReference type="RefSeq" id="WP_188652962.1">
    <property type="nucleotide sequence ID" value="NZ_BMNR01000004.1"/>
</dbReference>
<evidence type="ECO:0000313" key="2">
    <source>
        <dbReference type="EMBL" id="GGK27228.1"/>
    </source>
</evidence>